<proteinExistence type="predicted"/>
<dbReference type="PANTHER" id="PTHR42813">
    <property type="entry name" value="ZINC-TYPE ALCOHOL DEHYDROGENASE-LIKE"/>
    <property type="match status" value="1"/>
</dbReference>
<dbReference type="InterPro" id="IPR013154">
    <property type="entry name" value="ADH-like_N"/>
</dbReference>
<keyword evidence="2" id="KW-0479">Metal-binding</keyword>
<sequence>MTGAPGARTLQERRILGHEAVGVVEETGSGVRSFRPGDRVVVPSTVACGTCGYCRAGYYAQCDNANPRGPRVATVFFGGPEAAGSLDGLQAEYARVPFAQVGRVPCRTRSTTHRPSGHLPHRVVRGEAGRDR</sequence>
<feature type="domain" description="Alcohol dehydrogenase-like N-terminal" evidence="6">
    <location>
        <begin position="14"/>
        <end position="105"/>
    </location>
</feature>
<feature type="region of interest" description="Disordered" evidence="5">
    <location>
        <begin position="108"/>
        <end position="132"/>
    </location>
</feature>
<dbReference type="EMBL" id="BAAAZX010000010">
    <property type="protein sequence ID" value="GAA3997826.1"/>
    <property type="molecule type" value="Genomic_DNA"/>
</dbReference>
<comment type="cofactor">
    <cofactor evidence="1">
        <name>Zn(2+)</name>
        <dbReference type="ChEBI" id="CHEBI:29105"/>
    </cofactor>
</comment>
<evidence type="ECO:0000256" key="1">
    <source>
        <dbReference type="ARBA" id="ARBA00001947"/>
    </source>
</evidence>
<evidence type="ECO:0000259" key="6">
    <source>
        <dbReference type="Pfam" id="PF08240"/>
    </source>
</evidence>
<organism evidence="7 8">
    <name type="scientific">Streptomyces plumbiresistens</name>
    <dbReference type="NCBI Taxonomy" id="511811"/>
    <lineage>
        <taxon>Bacteria</taxon>
        <taxon>Bacillati</taxon>
        <taxon>Actinomycetota</taxon>
        <taxon>Actinomycetes</taxon>
        <taxon>Kitasatosporales</taxon>
        <taxon>Streptomycetaceae</taxon>
        <taxon>Streptomyces</taxon>
    </lineage>
</organism>
<accession>A0ABP7RI70</accession>
<keyword evidence="4" id="KW-0560">Oxidoreductase</keyword>
<evidence type="ECO:0000313" key="7">
    <source>
        <dbReference type="EMBL" id="GAA3997826.1"/>
    </source>
</evidence>
<dbReference type="Proteomes" id="UP001500456">
    <property type="component" value="Unassembled WGS sequence"/>
</dbReference>
<evidence type="ECO:0000256" key="4">
    <source>
        <dbReference type="ARBA" id="ARBA00023002"/>
    </source>
</evidence>
<dbReference type="RefSeq" id="WP_425587656.1">
    <property type="nucleotide sequence ID" value="NZ_BAAAZX010000010.1"/>
</dbReference>
<dbReference type="Pfam" id="PF08240">
    <property type="entry name" value="ADH_N"/>
    <property type="match status" value="1"/>
</dbReference>
<name>A0ABP7RI70_9ACTN</name>
<feature type="compositionally biased region" description="Basic residues" evidence="5">
    <location>
        <begin position="110"/>
        <end position="123"/>
    </location>
</feature>
<evidence type="ECO:0000256" key="5">
    <source>
        <dbReference type="SAM" id="MobiDB-lite"/>
    </source>
</evidence>
<protein>
    <recommendedName>
        <fullName evidence="6">Alcohol dehydrogenase-like N-terminal domain-containing protein</fullName>
    </recommendedName>
</protein>
<keyword evidence="8" id="KW-1185">Reference proteome</keyword>
<evidence type="ECO:0000313" key="8">
    <source>
        <dbReference type="Proteomes" id="UP001500456"/>
    </source>
</evidence>
<evidence type="ECO:0000256" key="3">
    <source>
        <dbReference type="ARBA" id="ARBA00022833"/>
    </source>
</evidence>
<gene>
    <name evidence="7" type="ORF">GCM10022232_38760</name>
</gene>
<evidence type="ECO:0000256" key="2">
    <source>
        <dbReference type="ARBA" id="ARBA00022723"/>
    </source>
</evidence>
<dbReference type="PANTHER" id="PTHR42813:SF7">
    <property type="entry name" value="ALCOHOL DEHYDROGENASE (ZN-DEPENDENT)-RELATED"/>
    <property type="match status" value="1"/>
</dbReference>
<dbReference type="InterPro" id="IPR002328">
    <property type="entry name" value="ADH_Zn_CS"/>
</dbReference>
<dbReference type="SUPFAM" id="SSF50129">
    <property type="entry name" value="GroES-like"/>
    <property type="match status" value="1"/>
</dbReference>
<dbReference type="InterPro" id="IPR011032">
    <property type="entry name" value="GroES-like_sf"/>
</dbReference>
<comment type="caution">
    <text evidence="7">The sequence shown here is derived from an EMBL/GenBank/DDBJ whole genome shotgun (WGS) entry which is preliminary data.</text>
</comment>
<reference evidence="8" key="1">
    <citation type="journal article" date="2019" name="Int. J. Syst. Evol. Microbiol.">
        <title>The Global Catalogue of Microorganisms (GCM) 10K type strain sequencing project: providing services to taxonomists for standard genome sequencing and annotation.</title>
        <authorList>
            <consortium name="The Broad Institute Genomics Platform"/>
            <consortium name="The Broad Institute Genome Sequencing Center for Infectious Disease"/>
            <person name="Wu L."/>
            <person name="Ma J."/>
        </authorList>
    </citation>
    <scope>NUCLEOTIDE SEQUENCE [LARGE SCALE GENOMIC DNA]</scope>
    <source>
        <strain evidence="8">JCM 16924</strain>
    </source>
</reference>
<dbReference type="Gene3D" id="3.90.180.10">
    <property type="entry name" value="Medium-chain alcohol dehydrogenases, catalytic domain"/>
    <property type="match status" value="1"/>
</dbReference>
<dbReference type="PROSITE" id="PS00059">
    <property type="entry name" value="ADH_ZINC"/>
    <property type="match status" value="1"/>
</dbReference>
<keyword evidence="3" id="KW-0862">Zinc</keyword>